<dbReference type="HOGENOM" id="CLU_648849_0_0_1"/>
<gene>
    <name evidence="2" type="ORF">AGABI1DRAFT_130110</name>
</gene>
<dbReference type="Proteomes" id="UP000008493">
    <property type="component" value="Unassembled WGS sequence"/>
</dbReference>
<protein>
    <submittedName>
        <fullName evidence="2">Uncharacterized protein</fullName>
    </submittedName>
</protein>
<reference evidence="3" key="1">
    <citation type="journal article" date="2012" name="Proc. Natl. Acad. Sci. U.S.A.">
        <title>Genome sequence of the button mushroom Agaricus bisporus reveals mechanisms governing adaptation to a humic-rich ecological niche.</title>
        <authorList>
            <person name="Morin E."/>
            <person name="Kohler A."/>
            <person name="Baker A.R."/>
            <person name="Foulongne-Oriol M."/>
            <person name="Lombard V."/>
            <person name="Nagy L.G."/>
            <person name="Ohm R.A."/>
            <person name="Patyshakuliyeva A."/>
            <person name="Brun A."/>
            <person name="Aerts A.L."/>
            <person name="Bailey A.M."/>
            <person name="Billette C."/>
            <person name="Coutinho P.M."/>
            <person name="Deakin G."/>
            <person name="Doddapaneni H."/>
            <person name="Floudas D."/>
            <person name="Grimwood J."/>
            <person name="Hilden K."/>
            <person name="Kuees U."/>
            <person name="LaButti K.M."/>
            <person name="Lapidus A."/>
            <person name="Lindquist E.A."/>
            <person name="Lucas S.M."/>
            <person name="Murat C."/>
            <person name="Riley R.W."/>
            <person name="Salamov A.A."/>
            <person name="Schmutz J."/>
            <person name="Subramanian V."/>
            <person name="Woesten H.A.B."/>
            <person name="Xu J."/>
            <person name="Eastwood D.C."/>
            <person name="Foster G.D."/>
            <person name="Sonnenberg A.S."/>
            <person name="Cullen D."/>
            <person name="de Vries R.P."/>
            <person name="Lundell T."/>
            <person name="Hibbett D.S."/>
            <person name="Henrissat B."/>
            <person name="Burton K.S."/>
            <person name="Kerrigan R.W."/>
            <person name="Challen M.P."/>
            <person name="Grigoriev I.V."/>
            <person name="Martin F."/>
        </authorList>
    </citation>
    <scope>NUCLEOTIDE SEQUENCE [LARGE SCALE GENOMIC DNA]</scope>
    <source>
        <strain evidence="3">JB137-S8 / ATCC MYA-4627 / FGSC 10392</strain>
    </source>
</reference>
<dbReference type="OMA" id="YEVEWED"/>
<dbReference type="OrthoDB" id="3263746at2759"/>
<feature type="region of interest" description="Disordered" evidence="1">
    <location>
        <begin position="76"/>
        <end position="133"/>
    </location>
</feature>
<organism evidence="2 3">
    <name type="scientific">Agaricus bisporus var. burnettii (strain JB137-S8 / ATCC MYA-4627 / FGSC 10392)</name>
    <name type="common">White button mushroom</name>
    <dbReference type="NCBI Taxonomy" id="597362"/>
    <lineage>
        <taxon>Eukaryota</taxon>
        <taxon>Fungi</taxon>
        <taxon>Dikarya</taxon>
        <taxon>Basidiomycota</taxon>
        <taxon>Agaricomycotina</taxon>
        <taxon>Agaricomycetes</taxon>
        <taxon>Agaricomycetidae</taxon>
        <taxon>Agaricales</taxon>
        <taxon>Agaricineae</taxon>
        <taxon>Agaricaceae</taxon>
        <taxon>Agaricus</taxon>
    </lineage>
</organism>
<accession>K5XSC3</accession>
<feature type="compositionally biased region" description="Basic residues" evidence="1">
    <location>
        <begin position="97"/>
        <end position="106"/>
    </location>
</feature>
<dbReference type="EMBL" id="JH971394">
    <property type="protein sequence ID" value="EKM77840.1"/>
    <property type="molecule type" value="Genomic_DNA"/>
</dbReference>
<dbReference type="GeneID" id="18827148"/>
<feature type="compositionally biased region" description="Basic and acidic residues" evidence="1">
    <location>
        <begin position="115"/>
        <end position="125"/>
    </location>
</feature>
<dbReference type="AlphaFoldDB" id="K5XSC3"/>
<proteinExistence type="predicted"/>
<dbReference type="KEGG" id="abp:AGABI1DRAFT130110"/>
<keyword evidence="3" id="KW-1185">Reference proteome</keyword>
<dbReference type="RefSeq" id="XP_007331668.1">
    <property type="nucleotide sequence ID" value="XM_007331606.1"/>
</dbReference>
<dbReference type="InParanoid" id="K5XSC3"/>
<evidence type="ECO:0000256" key="1">
    <source>
        <dbReference type="SAM" id="MobiDB-lite"/>
    </source>
</evidence>
<evidence type="ECO:0000313" key="2">
    <source>
        <dbReference type="EMBL" id="EKM77840.1"/>
    </source>
</evidence>
<name>K5XSC3_AGABU</name>
<sequence length="423" mass="48646">MDQEVNEARLVEGKVDYVQDAGEDLKQSARNNGTTEETLRRFRAKIDRCEAFEDQKSIVGCGKCRSCGQPFGGRMSGDDGDIDDDQSVLSDVGTSSRGKRSRHRTARNPSINSSRDPEDTMERSNKAKHKIYTPKHRHVDDNEFKAEIRREIAYLFDAENPDIRVADAQQIKRFEGTKKAMDGPNLDDIYFDFDGPSPVTPWNTRIAHLLTKKYVSEPGVMVKDEVRVKKAFTQRLRKLHTSYQQSLRLLSPDEVAAEELKTRYVNRKARQYYQRNRRERVAMTLAMKGPTMARHADLWKTIPQEACSEDEEIIYASGPRFEKLWDHLDIAQRYGPDGKPKGKGRFPHFRFQPNPPRKNIDAPIAHGLPLNFYDPLWYSTLDELEKEAINAQPAVDLSLPRKILSFAQRHAHIRTRADRPIPL</sequence>
<evidence type="ECO:0000313" key="3">
    <source>
        <dbReference type="Proteomes" id="UP000008493"/>
    </source>
</evidence>